<protein>
    <submittedName>
        <fullName evidence="2">Uncharacterized protein</fullName>
    </submittedName>
</protein>
<keyword evidence="3" id="KW-1185">Reference proteome</keyword>
<feature type="transmembrane region" description="Helical" evidence="1">
    <location>
        <begin position="119"/>
        <end position="143"/>
    </location>
</feature>
<comment type="caution">
    <text evidence="2">The sequence shown here is derived from an EMBL/GenBank/DDBJ whole genome shotgun (WGS) entry which is preliminary data.</text>
</comment>
<feature type="transmembrane region" description="Helical" evidence="1">
    <location>
        <begin position="35"/>
        <end position="52"/>
    </location>
</feature>
<feature type="transmembrane region" description="Helical" evidence="1">
    <location>
        <begin position="194"/>
        <end position="213"/>
    </location>
</feature>
<reference evidence="2 3" key="1">
    <citation type="submission" date="2019-10" db="EMBL/GenBank/DDBJ databases">
        <title>Rudanella paleaurantiibacter sp. nov., isolated from sludge.</title>
        <authorList>
            <person name="Xu S.Q."/>
        </authorList>
    </citation>
    <scope>NUCLEOTIDE SEQUENCE [LARGE SCALE GENOMIC DNA]</scope>
    <source>
        <strain evidence="2 3">HX-22-17</strain>
    </source>
</reference>
<dbReference type="Proteomes" id="UP000488299">
    <property type="component" value="Unassembled WGS sequence"/>
</dbReference>
<keyword evidence="1" id="KW-0812">Transmembrane</keyword>
<feature type="transmembrane region" description="Helical" evidence="1">
    <location>
        <begin position="155"/>
        <end position="174"/>
    </location>
</feature>
<feature type="transmembrane region" description="Helical" evidence="1">
    <location>
        <begin position="64"/>
        <end position="82"/>
    </location>
</feature>
<evidence type="ECO:0000256" key="1">
    <source>
        <dbReference type="SAM" id="Phobius"/>
    </source>
</evidence>
<evidence type="ECO:0000313" key="2">
    <source>
        <dbReference type="EMBL" id="KAB7731407.1"/>
    </source>
</evidence>
<feature type="transmembrane region" description="Helical" evidence="1">
    <location>
        <begin position="94"/>
        <end position="113"/>
    </location>
</feature>
<evidence type="ECO:0000313" key="3">
    <source>
        <dbReference type="Proteomes" id="UP000488299"/>
    </source>
</evidence>
<organism evidence="2 3">
    <name type="scientific">Rudanella paleaurantiibacter</name>
    <dbReference type="NCBI Taxonomy" id="2614655"/>
    <lineage>
        <taxon>Bacteria</taxon>
        <taxon>Pseudomonadati</taxon>
        <taxon>Bacteroidota</taxon>
        <taxon>Cytophagia</taxon>
        <taxon>Cytophagales</taxon>
        <taxon>Cytophagaceae</taxon>
        <taxon>Rudanella</taxon>
    </lineage>
</organism>
<dbReference type="EMBL" id="WELI01000003">
    <property type="protein sequence ID" value="KAB7731407.1"/>
    <property type="molecule type" value="Genomic_DNA"/>
</dbReference>
<proteinExistence type="predicted"/>
<gene>
    <name evidence="2" type="ORF">F5984_11490</name>
</gene>
<name>A0A7J5U1A7_9BACT</name>
<accession>A0A7J5U1A7</accession>
<keyword evidence="1" id="KW-1133">Transmembrane helix</keyword>
<sequence>MVETFTYWFVRYGSALLIISTLVLLLRWRTLSPGLRWISLFIATATLGEIISKVTSRYLHINNLALFHGYTFIEFNAIALFYRQVFGSFVPRWLIPAVMVFFSGFALINTLYIQAVTGIHTYTLVLECLLVIGMALLAYYQMLAELRTTRLETSPVFWINTGFLLYFAGVLFLFMLRNVFIKSAGSSFELLSNYLHLGVIILLHLFISIGLWLSPKSRLISY</sequence>
<keyword evidence="1" id="KW-0472">Membrane</keyword>
<dbReference type="RefSeq" id="WP_152124377.1">
    <property type="nucleotide sequence ID" value="NZ_WELI01000003.1"/>
</dbReference>
<feature type="transmembrane region" description="Helical" evidence="1">
    <location>
        <begin position="6"/>
        <end position="28"/>
    </location>
</feature>
<dbReference type="AlphaFoldDB" id="A0A7J5U1A7"/>